<feature type="transmembrane region" description="Helical" evidence="7">
    <location>
        <begin position="273"/>
        <end position="293"/>
    </location>
</feature>
<dbReference type="InterPro" id="IPR006043">
    <property type="entry name" value="NCS2"/>
</dbReference>
<reference evidence="8" key="1">
    <citation type="submission" date="2019-08" db="EMBL/GenBank/DDBJ databases">
        <title>The improved chromosome-level genome for the pearl oyster Pinctada fucata martensii using PacBio sequencing and Hi-C.</title>
        <authorList>
            <person name="Zheng Z."/>
        </authorList>
    </citation>
    <scope>NUCLEOTIDE SEQUENCE</scope>
    <source>
        <strain evidence="8">ZZ-2019</strain>
        <tissue evidence="8">Adductor muscle</tissue>
    </source>
</reference>
<dbReference type="EMBL" id="VSWD01000011">
    <property type="protein sequence ID" value="KAK3087985.1"/>
    <property type="molecule type" value="Genomic_DNA"/>
</dbReference>
<comment type="similarity">
    <text evidence="2">Belongs to the nucleobase:cation symporter-2 (NCS2) (TC 2.A.40) family.</text>
</comment>
<feature type="transmembrane region" description="Helical" evidence="7">
    <location>
        <begin position="220"/>
        <end position="240"/>
    </location>
</feature>
<feature type="transmembrane region" description="Helical" evidence="7">
    <location>
        <begin position="379"/>
        <end position="397"/>
    </location>
</feature>
<evidence type="ECO:0000256" key="3">
    <source>
        <dbReference type="ARBA" id="ARBA00022692"/>
    </source>
</evidence>
<protein>
    <recommendedName>
        <fullName evidence="10">Solute carrier family 23 member 2</fullName>
    </recommendedName>
</protein>
<dbReference type="AlphaFoldDB" id="A0AA88XM58"/>
<feature type="transmembrane region" description="Helical" evidence="7">
    <location>
        <begin position="91"/>
        <end position="120"/>
    </location>
</feature>
<organism evidence="8 9">
    <name type="scientific">Pinctada imbricata</name>
    <name type="common">Atlantic pearl-oyster</name>
    <name type="synonym">Pinctada martensii</name>
    <dbReference type="NCBI Taxonomy" id="66713"/>
    <lineage>
        <taxon>Eukaryota</taxon>
        <taxon>Metazoa</taxon>
        <taxon>Spiralia</taxon>
        <taxon>Lophotrochozoa</taxon>
        <taxon>Mollusca</taxon>
        <taxon>Bivalvia</taxon>
        <taxon>Autobranchia</taxon>
        <taxon>Pteriomorphia</taxon>
        <taxon>Pterioida</taxon>
        <taxon>Pterioidea</taxon>
        <taxon>Pteriidae</taxon>
        <taxon>Pinctada</taxon>
    </lineage>
</organism>
<keyword evidence="3 7" id="KW-0812">Transmembrane</keyword>
<keyword evidence="5 7" id="KW-0472">Membrane</keyword>
<feature type="region of interest" description="Disordered" evidence="6">
    <location>
        <begin position="1"/>
        <end position="24"/>
    </location>
</feature>
<dbReference type="GO" id="GO:0016020">
    <property type="term" value="C:membrane"/>
    <property type="evidence" value="ECO:0007669"/>
    <property type="project" value="UniProtKB-SubCell"/>
</dbReference>
<dbReference type="Proteomes" id="UP001186944">
    <property type="component" value="Unassembled WGS sequence"/>
</dbReference>
<gene>
    <name evidence="8" type="ORF">FSP39_013082</name>
</gene>
<evidence type="ECO:0000256" key="7">
    <source>
        <dbReference type="SAM" id="Phobius"/>
    </source>
</evidence>
<feature type="transmembrane region" description="Helical" evidence="7">
    <location>
        <begin position="519"/>
        <end position="536"/>
    </location>
</feature>
<evidence type="ECO:0000256" key="5">
    <source>
        <dbReference type="ARBA" id="ARBA00023136"/>
    </source>
</evidence>
<feature type="transmembrane region" description="Helical" evidence="7">
    <location>
        <begin position="460"/>
        <end position="482"/>
    </location>
</feature>
<evidence type="ECO:0000256" key="4">
    <source>
        <dbReference type="ARBA" id="ARBA00022989"/>
    </source>
</evidence>
<comment type="caution">
    <text evidence="8">The sequence shown here is derived from an EMBL/GenBank/DDBJ whole genome shotgun (WGS) entry which is preliminary data.</text>
</comment>
<evidence type="ECO:0008006" key="10">
    <source>
        <dbReference type="Google" id="ProtNLM"/>
    </source>
</evidence>
<feature type="transmembrane region" description="Helical" evidence="7">
    <location>
        <begin position="314"/>
        <end position="332"/>
    </location>
</feature>
<accession>A0AA88XM58</accession>
<keyword evidence="9" id="KW-1185">Reference proteome</keyword>
<evidence type="ECO:0000256" key="1">
    <source>
        <dbReference type="ARBA" id="ARBA00004141"/>
    </source>
</evidence>
<feature type="transmembrane region" description="Helical" evidence="7">
    <location>
        <begin position="247"/>
        <end position="267"/>
    </location>
</feature>
<evidence type="ECO:0000256" key="2">
    <source>
        <dbReference type="ARBA" id="ARBA00008821"/>
    </source>
</evidence>
<keyword evidence="4 7" id="KW-1133">Transmembrane helix</keyword>
<evidence type="ECO:0000313" key="9">
    <source>
        <dbReference type="Proteomes" id="UP001186944"/>
    </source>
</evidence>
<sequence>MTEMTEVDNGEINAGFHEEQEKRKTSVVLPAITVRKVSYDPEIPENGSSTKFRNTEARIRRSSGIPEIQIEHDEEDDPSKLLYKISETPKFHLLLLFGLQQALLSLATSLLFAIMGAQVVCAEDDAELKAQLLGSILFVNGLSTLIMVTVGSRLPLYQGAYGSYLIPLLTLAAIQPDRCNIHVASFNTTGNLSQTVTEEAMKILKKELATGKLQELHGGLMIVGVIHALIGATGLIGLLLRFIGPVTIVPTILLLGVYFAEPVLGFAARSWPITLFTAAVAFILAFYLAKVLMPIPVWTPKKGCRIIRYPLHQVYAILIAIVISWIVSLIVTEAGGFTDNPKDKGYLARTDATINQALDSSDWFFFPYPGFHGAPKYDTAVLVAFLIATFISILDSIGDYYACAAMSHVPPPPTHAVNRGIFAEGICTILSGVFGSPVGTTTYGPNIGAIGVTRVASRSVFIALAVIYMVLSVLGKLSAIFISIPYPVLGGALIVMAGMFNGVTLSNLQPVDLSSSRNLAVMGTALMVGLVVPLWVKTYPEDIDTGNIDVDFILKGLLGNPNFSGSVIACFLDNTIPGTKKERGIAAWQNTEHSETKASEYEEGPEVYEIPLPARVKSWSGWKYVPFMPDPEVPDRNRSQSLSSDWSRRKSYQISVPNGMI</sequence>
<dbReference type="PANTHER" id="PTHR11119">
    <property type="entry name" value="XANTHINE-URACIL / VITAMIN C PERMEASE FAMILY MEMBER"/>
    <property type="match status" value="1"/>
</dbReference>
<evidence type="ECO:0000256" key="6">
    <source>
        <dbReference type="SAM" id="MobiDB-lite"/>
    </source>
</evidence>
<dbReference type="NCBIfam" id="NF037981">
    <property type="entry name" value="NCS2_1"/>
    <property type="match status" value="1"/>
</dbReference>
<evidence type="ECO:0000313" key="8">
    <source>
        <dbReference type="EMBL" id="KAK3087985.1"/>
    </source>
</evidence>
<feature type="transmembrane region" description="Helical" evidence="7">
    <location>
        <begin position="132"/>
        <end position="151"/>
    </location>
</feature>
<comment type="subcellular location">
    <subcellularLocation>
        <location evidence="1">Membrane</location>
        <topology evidence="1">Multi-pass membrane protein</topology>
    </subcellularLocation>
</comment>
<proteinExistence type="inferred from homology"/>
<dbReference type="GO" id="GO:0022857">
    <property type="term" value="F:transmembrane transporter activity"/>
    <property type="evidence" value="ECO:0007669"/>
    <property type="project" value="InterPro"/>
</dbReference>
<feature type="transmembrane region" description="Helical" evidence="7">
    <location>
        <begin position="488"/>
        <end position="507"/>
    </location>
</feature>
<name>A0AA88XM58_PINIB</name>
<dbReference type="Pfam" id="PF00860">
    <property type="entry name" value="Xan_ur_permease"/>
    <property type="match status" value="1"/>
</dbReference>